<evidence type="ECO:0000259" key="11">
    <source>
        <dbReference type="PROSITE" id="PS50114"/>
    </source>
</evidence>
<evidence type="ECO:0000256" key="8">
    <source>
        <dbReference type="ARBA" id="ARBA00023242"/>
    </source>
</evidence>
<dbReference type="SUPFAM" id="SSF57716">
    <property type="entry name" value="Glucocorticoid receptor-like (DNA-binding domain)"/>
    <property type="match status" value="1"/>
</dbReference>
<protein>
    <recommendedName>
        <fullName evidence="11">GATA-type domain-containing protein</fullName>
    </recommendedName>
</protein>
<dbReference type="InParanoid" id="B4NF58"/>
<dbReference type="GO" id="GO:0045944">
    <property type="term" value="P:positive regulation of transcription by RNA polymerase II"/>
    <property type="evidence" value="ECO:0007669"/>
    <property type="project" value="TreeGrafter"/>
</dbReference>
<feature type="compositionally biased region" description="Polar residues" evidence="10">
    <location>
        <begin position="498"/>
        <end position="517"/>
    </location>
</feature>
<dbReference type="HOGENOM" id="CLU_006827_0_0_1"/>
<dbReference type="PANTHER" id="PTHR10071:SF281">
    <property type="entry name" value="BOX A-BINDING FACTOR-RELATED"/>
    <property type="match status" value="1"/>
</dbReference>
<keyword evidence="13" id="KW-1185">Reference proteome</keyword>
<sequence>MRNNFALYSVYGSGGGTPDHLHQHVVALNAAATAAAAATAVSSSLTHGTSNIDEVIQDTLKDECFDDAHSSSFHMLTPVSDLQNLKDPNSAIYALSHEQLLQQHHQQQQISSNNNNNSASSVGGDSPSPTTALSTLQSFTQLNGAGHPRESYGSISPEHSSYFTTPLSPVLQTSSVYAGPLLTSTANGMQYGMPLPSPTHNHVHLHQQPHQHHNSTSNSPGPGSGPLGALHASSSPNHNHVHLQQQSQQDQPNNSTSSSPGPGSGPLVGVNGGSGGGVLPAYASLANYRGHNDAWANHYEPIGYASSNASGQTQSSHLGTGVIRNGRAISAANTAAAIAANDGSATNSVGVDPSRYLTASASLTALAAESGGDFYKNYSFNVSKASTNANSTSIASAPAAAAAATTSTTTLDEQVSRANSRRLNASRRAGLSCSNCLTTYTSLWRRNPSGEPVCNACGLYFKLHNVARPLTMKKDTIQKRKRKPKGTKSEKSKKKTIVSHNSIETSNNNNLSCQNTGLPLESQIMDEVPDASSHSSSSSQQQQLCSGLDMSPNTSTPVSNSIYQMPSPTHLQNNNNTLFNNNNSENTTKFLQKYLQAQPLSNNNISAAAVAAAAAMNNNIKSEPSNVTFPTTSTTTLTTASTLSHDHNNTIISLQNPYHQLVVGQPVMPLCKSGPSPYLTEEAQDQQQQIKLEQQQHVEDLLLNRSISLDEQYELAAYHHQQNQQQQQQLAVASYAMQAAAHQQRKFGVDRETVVKME</sequence>
<feature type="compositionally biased region" description="Gly residues" evidence="10">
    <location>
        <begin position="262"/>
        <end position="272"/>
    </location>
</feature>
<dbReference type="InterPro" id="IPR013088">
    <property type="entry name" value="Znf_NHR/GATA"/>
</dbReference>
<dbReference type="GO" id="GO:0045165">
    <property type="term" value="P:cell fate commitment"/>
    <property type="evidence" value="ECO:0007669"/>
    <property type="project" value="TreeGrafter"/>
</dbReference>
<dbReference type="Gene3D" id="3.30.50.10">
    <property type="entry name" value="Erythroid Transcription Factor GATA-1, subunit A"/>
    <property type="match status" value="1"/>
</dbReference>
<evidence type="ECO:0000256" key="6">
    <source>
        <dbReference type="ARBA" id="ARBA00023125"/>
    </source>
</evidence>
<dbReference type="PROSITE" id="PS00344">
    <property type="entry name" value="GATA_ZN_FINGER_1"/>
    <property type="match status" value="1"/>
</dbReference>
<feature type="compositionally biased region" description="Polar residues" evidence="10">
    <location>
        <begin position="551"/>
        <end position="572"/>
    </location>
</feature>
<feature type="compositionally biased region" description="Low complexity" evidence="10">
    <location>
        <begin position="244"/>
        <end position="261"/>
    </location>
</feature>
<keyword evidence="2" id="KW-0479">Metal-binding</keyword>
<feature type="region of interest" description="Disordered" evidence="10">
    <location>
        <begin position="189"/>
        <end position="272"/>
    </location>
</feature>
<dbReference type="PANTHER" id="PTHR10071">
    <property type="entry name" value="TRANSCRIPTION FACTOR GATA FAMILY MEMBER"/>
    <property type="match status" value="1"/>
</dbReference>
<dbReference type="Pfam" id="PF00320">
    <property type="entry name" value="GATA"/>
    <property type="match status" value="1"/>
</dbReference>
<keyword evidence="5" id="KW-0805">Transcription regulation</keyword>
<evidence type="ECO:0000256" key="5">
    <source>
        <dbReference type="ARBA" id="ARBA00023015"/>
    </source>
</evidence>
<dbReference type="AlphaFoldDB" id="B4NF58"/>
<comment type="subcellular location">
    <subcellularLocation>
        <location evidence="1">Nucleus</location>
    </subcellularLocation>
</comment>
<dbReference type="SMART" id="SM00401">
    <property type="entry name" value="ZnF_GATA"/>
    <property type="match status" value="1"/>
</dbReference>
<evidence type="ECO:0000256" key="9">
    <source>
        <dbReference type="PROSITE-ProRule" id="PRU00094"/>
    </source>
</evidence>
<dbReference type="PROSITE" id="PS50114">
    <property type="entry name" value="GATA_ZN_FINGER_2"/>
    <property type="match status" value="1"/>
</dbReference>
<dbReference type="InterPro" id="IPR000679">
    <property type="entry name" value="Znf_GATA"/>
</dbReference>
<dbReference type="InterPro" id="IPR039355">
    <property type="entry name" value="Transcription_factor_GATA"/>
</dbReference>
<keyword evidence="8" id="KW-0539">Nucleus</keyword>
<dbReference type="eggNOG" id="KOG1601">
    <property type="taxonomic scope" value="Eukaryota"/>
</dbReference>
<dbReference type="Proteomes" id="UP000007798">
    <property type="component" value="Unassembled WGS sequence"/>
</dbReference>
<feature type="region of interest" description="Disordered" evidence="10">
    <location>
        <begin position="472"/>
        <end position="584"/>
    </location>
</feature>
<dbReference type="EMBL" id="CH964251">
    <property type="protein sequence ID" value="EDW83433.2"/>
    <property type="molecule type" value="Genomic_DNA"/>
</dbReference>
<dbReference type="FunCoup" id="B4NF58">
    <property type="interactions" value="218"/>
</dbReference>
<keyword evidence="4" id="KW-0862">Zinc</keyword>
<evidence type="ECO:0000256" key="7">
    <source>
        <dbReference type="ARBA" id="ARBA00023163"/>
    </source>
</evidence>
<evidence type="ECO:0000256" key="4">
    <source>
        <dbReference type="ARBA" id="ARBA00022833"/>
    </source>
</evidence>
<dbReference type="GO" id="GO:0000978">
    <property type="term" value="F:RNA polymerase II cis-regulatory region sequence-specific DNA binding"/>
    <property type="evidence" value="ECO:0007669"/>
    <property type="project" value="TreeGrafter"/>
</dbReference>
<evidence type="ECO:0000256" key="2">
    <source>
        <dbReference type="ARBA" id="ARBA00022723"/>
    </source>
</evidence>
<dbReference type="FunFam" id="3.30.50.10:FF:000032">
    <property type="entry name" value="Transcription factor GATA-3"/>
    <property type="match status" value="1"/>
</dbReference>
<feature type="compositionally biased region" description="Low complexity" evidence="10">
    <location>
        <begin position="532"/>
        <end position="543"/>
    </location>
</feature>
<feature type="compositionally biased region" description="Low complexity" evidence="10">
    <location>
        <begin position="573"/>
        <end position="584"/>
    </location>
</feature>
<evidence type="ECO:0000256" key="10">
    <source>
        <dbReference type="SAM" id="MobiDB-lite"/>
    </source>
</evidence>
<feature type="domain" description="GATA-type" evidence="11">
    <location>
        <begin position="427"/>
        <end position="480"/>
    </location>
</feature>
<dbReference type="GO" id="GO:0005634">
    <property type="term" value="C:nucleus"/>
    <property type="evidence" value="ECO:0007669"/>
    <property type="project" value="UniProtKB-SubCell"/>
</dbReference>
<evidence type="ECO:0000256" key="3">
    <source>
        <dbReference type="ARBA" id="ARBA00022771"/>
    </source>
</evidence>
<organism evidence="12 13">
    <name type="scientific">Drosophila willistoni</name>
    <name type="common">Fruit fly</name>
    <dbReference type="NCBI Taxonomy" id="7260"/>
    <lineage>
        <taxon>Eukaryota</taxon>
        <taxon>Metazoa</taxon>
        <taxon>Ecdysozoa</taxon>
        <taxon>Arthropoda</taxon>
        <taxon>Hexapoda</taxon>
        <taxon>Insecta</taxon>
        <taxon>Pterygota</taxon>
        <taxon>Neoptera</taxon>
        <taxon>Endopterygota</taxon>
        <taxon>Diptera</taxon>
        <taxon>Brachycera</taxon>
        <taxon>Muscomorpha</taxon>
        <taxon>Ephydroidea</taxon>
        <taxon>Drosophilidae</taxon>
        <taxon>Drosophila</taxon>
        <taxon>Sophophora</taxon>
    </lineage>
</organism>
<keyword evidence="7" id="KW-0804">Transcription</keyword>
<reference evidence="12 13" key="1">
    <citation type="journal article" date="2007" name="Nature">
        <title>Evolution of genes and genomes on the Drosophila phylogeny.</title>
        <authorList>
            <consortium name="Drosophila 12 Genomes Consortium"/>
            <person name="Clark A.G."/>
            <person name="Eisen M.B."/>
            <person name="Smith D.R."/>
            <person name="Bergman C.M."/>
            <person name="Oliver B."/>
            <person name="Markow T.A."/>
            <person name="Kaufman T.C."/>
            <person name="Kellis M."/>
            <person name="Gelbart W."/>
            <person name="Iyer V.N."/>
            <person name="Pollard D.A."/>
            <person name="Sackton T.B."/>
            <person name="Larracuente A.M."/>
            <person name="Singh N.D."/>
            <person name="Abad J.P."/>
            <person name="Abt D.N."/>
            <person name="Adryan B."/>
            <person name="Aguade M."/>
            <person name="Akashi H."/>
            <person name="Anderson W.W."/>
            <person name="Aquadro C.F."/>
            <person name="Ardell D.H."/>
            <person name="Arguello R."/>
            <person name="Artieri C.G."/>
            <person name="Barbash D.A."/>
            <person name="Barker D."/>
            <person name="Barsanti P."/>
            <person name="Batterham P."/>
            <person name="Batzoglou S."/>
            <person name="Begun D."/>
            <person name="Bhutkar A."/>
            <person name="Blanco E."/>
            <person name="Bosak S.A."/>
            <person name="Bradley R.K."/>
            <person name="Brand A.D."/>
            <person name="Brent M.R."/>
            <person name="Brooks A.N."/>
            <person name="Brown R.H."/>
            <person name="Butlin R.K."/>
            <person name="Caggese C."/>
            <person name="Calvi B.R."/>
            <person name="Bernardo de Carvalho A."/>
            <person name="Caspi A."/>
            <person name="Castrezana S."/>
            <person name="Celniker S.E."/>
            <person name="Chang J.L."/>
            <person name="Chapple C."/>
            <person name="Chatterji S."/>
            <person name="Chinwalla A."/>
            <person name="Civetta A."/>
            <person name="Clifton S.W."/>
            <person name="Comeron J.M."/>
            <person name="Costello J.C."/>
            <person name="Coyne J.A."/>
            <person name="Daub J."/>
            <person name="David R.G."/>
            <person name="Delcher A.L."/>
            <person name="Delehaunty K."/>
            <person name="Do C.B."/>
            <person name="Ebling H."/>
            <person name="Edwards K."/>
            <person name="Eickbush T."/>
            <person name="Evans J.D."/>
            <person name="Filipski A."/>
            <person name="Findeiss S."/>
            <person name="Freyhult E."/>
            <person name="Fulton L."/>
            <person name="Fulton R."/>
            <person name="Garcia A.C."/>
            <person name="Gardiner A."/>
            <person name="Garfield D.A."/>
            <person name="Garvin B.E."/>
            <person name="Gibson G."/>
            <person name="Gilbert D."/>
            <person name="Gnerre S."/>
            <person name="Godfrey J."/>
            <person name="Good R."/>
            <person name="Gotea V."/>
            <person name="Gravely B."/>
            <person name="Greenberg A.J."/>
            <person name="Griffiths-Jones S."/>
            <person name="Gross S."/>
            <person name="Guigo R."/>
            <person name="Gustafson E.A."/>
            <person name="Haerty W."/>
            <person name="Hahn M.W."/>
            <person name="Halligan D.L."/>
            <person name="Halpern A.L."/>
            <person name="Halter G.M."/>
            <person name="Han M.V."/>
            <person name="Heger A."/>
            <person name="Hillier L."/>
            <person name="Hinrichs A.S."/>
            <person name="Holmes I."/>
            <person name="Hoskins R.A."/>
            <person name="Hubisz M.J."/>
            <person name="Hultmark D."/>
            <person name="Huntley M.A."/>
            <person name="Jaffe D.B."/>
            <person name="Jagadeeshan S."/>
            <person name="Jeck W.R."/>
            <person name="Johnson J."/>
            <person name="Jones C.D."/>
            <person name="Jordan W.C."/>
            <person name="Karpen G.H."/>
            <person name="Kataoka E."/>
            <person name="Keightley P.D."/>
            <person name="Kheradpour P."/>
            <person name="Kirkness E.F."/>
            <person name="Koerich L.B."/>
            <person name="Kristiansen K."/>
            <person name="Kudrna D."/>
            <person name="Kulathinal R.J."/>
            <person name="Kumar S."/>
            <person name="Kwok R."/>
            <person name="Lander E."/>
            <person name="Langley C.H."/>
            <person name="Lapoint R."/>
            <person name="Lazzaro B.P."/>
            <person name="Lee S.J."/>
            <person name="Levesque L."/>
            <person name="Li R."/>
            <person name="Lin C.F."/>
            <person name="Lin M.F."/>
            <person name="Lindblad-Toh K."/>
            <person name="Llopart A."/>
            <person name="Long M."/>
            <person name="Low L."/>
            <person name="Lozovsky E."/>
            <person name="Lu J."/>
            <person name="Luo M."/>
            <person name="Machado C.A."/>
            <person name="Makalowski W."/>
            <person name="Marzo M."/>
            <person name="Matsuda M."/>
            <person name="Matzkin L."/>
            <person name="McAllister B."/>
            <person name="McBride C.S."/>
            <person name="McKernan B."/>
            <person name="McKernan K."/>
            <person name="Mendez-Lago M."/>
            <person name="Minx P."/>
            <person name="Mollenhauer M.U."/>
            <person name="Montooth K."/>
            <person name="Mount S.M."/>
            <person name="Mu X."/>
            <person name="Myers E."/>
            <person name="Negre B."/>
            <person name="Newfeld S."/>
            <person name="Nielsen R."/>
            <person name="Noor M.A."/>
            <person name="O'Grady P."/>
            <person name="Pachter L."/>
            <person name="Papaceit M."/>
            <person name="Parisi M.J."/>
            <person name="Parisi M."/>
            <person name="Parts L."/>
            <person name="Pedersen J.S."/>
            <person name="Pesole G."/>
            <person name="Phillippy A.M."/>
            <person name="Ponting C.P."/>
            <person name="Pop M."/>
            <person name="Porcelli D."/>
            <person name="Powell J.R."/>
            <person name="Prohaska S."/>
            <person name="Pruitt K."/>
            <person name="Puig M."/>
            <person name="Quesneville H."/>
            <person name="Ram K.R."/>
            <person name="Rand D."/>
            <person name="Rasmussen M.D."/>
            <person name="Reed L.K."/>
            <person name="Reenan R."/>
            <person name="Reily A."/>
            <person name="Remington K.A."/>
            <person name="Rieger T.T."/>
            <person name="Ritchie M.G."/>
            <person name="Robin C."/>
            <person name="Rogers Y.H."/>
            <person name="Rohde C."/>
            <person name="Rozas J."/>
            <person name="Rubenfield M.J."/>
            <person name="Ruiz A."/>
            <person name="Russo S."/>
            <person name="Salzberg S.L."/>
            <person name="Sanchez-Gracia A."/>
            <person name="Saranga D.J."/>
            <person name="Sato H."/>
            <person name="Schaeffer S.W."/>
            <person name="Schatz M.C."/>
            <person name="Schlenke T."/>
            <person name="Schwartz R."/>
            <person name="Segarra C."/>
            <person name="Singh R.S."/>
            <person name="Sirot L."/>
            <person name="Sirota M."/>
            <person name="Sisneros N.B."/>
            <person name="Smith C.D."/>
            <person name="Smith T.F."/>
            <person name="Spieth J."/>
            <person name="Stage D.E."/>
            <person name="Stark A."/>
            <person name="Stephan W."/>
            <person name="Strausberg R.L."/>
            <person name="Strempel S."/>
            <person name="Sturgill D."/>
            <person name="Sutton G."/>
            <person name="Sutton G.G."/>
            <person name="Tao W."/>
            <person name="Teichmann S."/>
            <person name="Tobari Y.N."/>
            <person name="Tomimura Y."/>
            <person name="Tsolas J.M."/>
            <person name="Valente V.L."/>
            <person name="Venter E."/>
            <person name="Venter J.C."/>
            <person name="Vicario S."/>
            <person name="Vieira F.G."/>
            <person name="Vilella A.J."/>
            <person name="Villasante A."/>
            <person name="Walenz B."/>
            <person name="Wang J."/>
            <person name="Wasserman M."/>
            <person name="Watts T."/>
            <person name="Wilson D."/>
            <person name="Wilson R.K."/>
            <person name="Wing R.A."/>
            <person name="Wolfner M.F."/>
            <person name="Wong A."/>
            <person name="Wong G.K."/>
            <person name="Wu C.I."/>
            <person name="Wu G."/>
            <person name="Yamamoto D."/>
            <person name="Yang H.P."/>
            <person name="Yang S.P."/>
            <person name="Yorke J.A."/>
            <person name="Yoshida K."/>
            <person name="Zdobnov E."/>
            <person name="Zhang P."/>
            <person name="Zhang Y."/>
            <person name="Zimin A.V."/>
            <person name="Baldwin J."/>
            <person name="Abdouelleil A."/>
            <person name="Abdulkadir J."/>
            <person name="Abebe A."/>
            <person name="Abera B."/>
            <person name="Abreu J."/>
            <person name="Acer S.C."/>
            <person name="Aftuck L."/>
            <person name="Alexander A."/>
            <person name="An P."/>
            <person name="Anderson E."/>
            <person name="Anderson S."/>
            <person name="Arachi H."/>
            <person name="Azer M."/>
            <person name="Bachantsang P."/>
            <person name="Barry A."/>
            <person name="Bayul T."/>
            <person name="Berlin A."/>
            <person name="Bessette D."/>
            <person name="Bloom T."/>
            <person name="Blye J."/>
            <person name="Boguslavskiy L."/>
            <person name="Bonnet C."/>
            <person name="Boukhgalter B."/>
            <person name="Bourzgui I."/>
            <person name="Brown A."/>
            <person name="Cahill P."/>
            <person name="Channer S."/>
            <person name="Cheshatsang Y."/>
            <person name="Chuda L."/>
            <person name="Citroen M."/>
            <person name="Collymore A."/>
            <person name="Cooke P."/>
            <person name="Costello M."/>
            <person name="D'Aco K."/>
            <person name="Daza R."/>
            <person name="De Haan G."/>
            <person name="DeGray S."/>
            <person name="DeMaso C."/>
            <person name="Dhargay N."/>
            <person name="Dooley K."/>
            <person name="Dooley E."/>
            <person name="Doricent M."/>
            <person name="Dorje P."/>
            <person name="Dorjee K."/>
            <person name="Dupes A."/>
            <person name="Elong R."/>
            <person name="Falk J."/>
            <person name="Farina A."/>
            <person name="Faro S."/>
            <person name="Ferguson D."/>
            <person name="Fisher S."/>
            <person name="Foley C.D."/>
            <person name="Franke A."/>
            <person name="Friedrich D."/>
            <person name="Gadbois L."/>
            <person name="Gearin G."/>
            <person name="Gearin C.R."/>
            <person name="Giannoukos G."/>
            <person name="Goode T."/>
            <person name="Graham J."/>
            <person name="Grandbois E."/>
            <person name="Grewal S."/>
            <person name="Gyaltsen K."/>
            <person name="Hafez N."/>
            <person name="Hagos B."/>
            <person name="Hall J."/>
            <person name="Henson C."/>
            <person name="Hollinger A."/>
            <person name="Honan T."/>
            <person name="Huard M.D."/>
            <person name="Hughes L."/>
            <person name="Hurhula B."/>
            <person name="Husby M.E."/>
            <person name="Kamat A."/>
            <person name="Kanga B."/>
            <person name="Kashin S."/>
            <person name="Khazanovich D."/>
            <person name="Kisner P."/>
            <person name="Lance K."/>
            <person name="Lara M."/>
            <person name="Lee W."/>
            <person name="Lennon N."/>
            <person name="Letendre F."/>
            <person name="LeVine R."/>
            <person name="Lipovsky A."/>
            <person name="Liu X."/>
            <person name="Liu J."/>
            <person name="Liu S."/>
            <person name="Lokyitsang T."/>
            <person name="Lokyitsang Y."/>
            <person name="Lubonja R."/>
            <person name="Lui A."/>
            <person name="MacDonald P."/>
            <person name="Magnisalis V."/>
            <person name="Maru K."/>
            <person name="Matthews C."/>
            <person name="McCusker W."/>
            <person name="McDonough S."/>
            <person name="Mehta T."/>
            <person name="Meldrim J."/>
            <person name="Meneus L."/>
            <person name="Mihai O."/>
            <person name="Mihalev A."/>
            <person name="Mihova T."/>
            <person name="Mittelman R."/>
            <person name="Mlenga V."/>
            <person name="Montmayeur A."/>
            <person name="Mulrain L."/>
            <person name="Navidi A."/>
            <person name="Naylor J."/>
            <person name="Negash T."/>
            <person name="Nguyen T."/>
            <person name="Nguyen N."/>
            <person name="Nicol R."/>
            <person name="Norbu C."/>
            <person name="Norbu N."/>
            <person name="Novod N."/>
            <person name="O'Neill B."/>
            <person name="Osman S."/>
            <person name="Markiewicz E."/>
            <person name="Oyono O.L."/>
            <person name="Patti C."/>
            <person name="Phunkhang P."/>
            <person name="Pierre F."/>
            <person name="Priest M."/>
            <person name="Raghuraman S."/>
            <person name="Rege F."/>
            <person name="Reyes R."/>
            <person name="Rise C."/>
            <person name="Rogov P."/>
            <person name="Ross K."/>
            <person name="Ryan E."/>
            <person name="Settipalli S."/>
            <person name="Shea T."/>
            <person name="Sherpa N."/>
            <person name="Shi L."/>
            <person name="Shih D."/>
            <person name="Sparrow T."/>
            <person name="Spaulding J."/>
            <person name="Stalker J."/>
            <person name="Stange-Thomann N."/>
            <person name="Stavropoulos S."/>
            <person name="Stone C."/>
            <person name="Strader C."/>
            <person name="Tesfaye S."/>
            <person name="Thomson T."/>
            <person name="Thoulutsang Y."/>
            <person name="Thoulutsang D."/>
            <person name="Topham K."/>
            <person name="Topping I."/>
            <person name="Tsamla T."/>
            <person name="Vassiliev H."/>
            <person name="Vo A."/>
            <person name="Wangchuk T."/>
            <person name="Wangdi T."/>
            <person name="Weiand M."/>
            <person name="Wilkinson J."/>
            <person name="Wilson A."/>
            <person name="Yadav S."/>
            <person name="Young G."/>
            <person name="Yu Q."/>
            <person name="Zembek L."/>
            <person name="Zhong D."/>
            <person name="Zimmer A."/>
            <person name="Zwirko Z."/>
            <person name="Jaffe D.B."/>
            <person name="Alvarez P."/>
            <person name="Brockman W."/>
            <person name="Butler J."/>
            <person name="Chin C."/>
            <person name="Gnerre S."/>
            <person name="Grabherr M."/>
            <person name="Kleber M."/>
            <person name="Mauceli E."/>
            <person name="MacCallum I."/>
        </authorList>
    </citation>
    <scope>NUCLEOTIDE SEQUENCE [LARGE SCALE GENOMIC DNA]</scope>
    <source>
        <strain evidence="13">Tucson 14030-0811.24</strain>
    </source>
</reference>
<feature type="region of interest" description="Disordered" evidence="10">
    <location>
        <begin position="101"/>
        <end position="133"/>
    </location>
</feature>
<keyword evidence="6" id="KW-0238">DNA-binding</keyword>
<evidence type="ECO:0000313" key="13">
    <source>
        <dbReference type="Proteomes" id="UP000007798"/>
    </source>
</evidence>
<evidence type="ECO:0000256" key="1">
    <source>
        <dbReference type="ARBA" id="ARBA00004123"/>
    </source>
</evidence>
<dbReference type="STRING" id="7260.B4NF58"/>
<evidence type="ECO:0000313" key="12">
    <source>
        <dbReference type="EMBL" id="EDW83433.2"/>
    </source>
</evidence>
<dbReference type="OrthoDB" id="2162994at2759"/>
<gene>
    <name evidence="12" type="primary">Dwil\GK22843</name>
    <name evidence="12" type="ORF">Dwil_GK22843</name>
</gene>
<dbReference type="GO" id="GO:0008270">
    <property type="term" value="F:zinc ion binding"/>
    <property type="evidence" value="ECO:0007669"/>
    <property type="project" value="UniProtKB-KW"/>
</dbReference>
<keyword evidence="3 9" id="KW-0863">Zinc-finger</keyword>
<feature type="compositionally biased region" description="Low complexity" evidence="10">
    <location>
        <begin position="101"/>
        <end position="121"/>
    </location>
</feature>
<feature type="compositionally biased region" description="Basic residues" evidence="10">
    <location>
        <begin position="201"/>
        <end position="213"/>
    </location>
</feature>
<dbReference type="GO" id="GO:0000122">
    <property type="term" value="P:negative regulation of transcription by RNA polymerase II"/>
    <property type="evidence" value="ECO:0007669"/>
    <property type="project" value="TreeGrafter"/>
</dbReference>
<dbReference type="GO" id="GO:0000981">
    <property type="term" value="F:DNA-binding transcription factor activity, RNA polymerase II-specific"/>
    <property type="evidence" value="ECO:0007669"/>
    <property type="project" value="TreeGrafter"/>
</dbReference>
<proteinExistence type="predicted"/>
<name>B4NF58_DROWI</name>
<accession>B4NF58</accession>
<feature type="compositionally biased region" description="Basic residues" evidence="10">
    <location>
        <begin position="479"/>
        <end position="497"/>
    </location>
</feature>
<dbReference type="CDD" id="cd00202">
    <property type="entry name" value="ZnF_GATA"/>
    <property type="match status" value="1"/>
</dbReference>
<dbReference type="PRINTS" id="PR00619">
    <property type="entry name" value="GATAZNFINGER"/>
</dbReference>